<evidence type="ECO:0000313" key="13">
    <source>
        <dbReference type="Proteomes" id="UP000268192"/>
    </source>
</evidence>
<organism evidence="12 13">
    <name type="scientific">Georhizobium profundi</name>
    <dbReference type="NCBI Taxonomy" id="2341112"/>
    <lineage>
        <taxon>Bacteria</taxon>
        <taxon>Pseudomonadati</taxon>
        <taxon>Pseudomonadota</taxon>
        <taxon>Alphaproteobacteria</taxon>
        <taxon>Hyphomicrobiales</taxon>
        <taxon>Rhizobiaceae</taxon>
        <taxon>Georhizobium</taxon>
    </lineage>
</organism>
<evidence type="ECO:0000256" key="5">
    <source>
        <dbReference type="ARBA" id="ARBA00023015"/>
    </source>
</evidence>
<dbReference type="Proteomes" id="UP000268192">
    <property type="component" value="Chromosome"/>
</dbReference>
<dbReference type="GO" id="GO:0000976">
    <property type="term" value="F:transcription cis-regulatory region binding"/>
    <property type="evidence" value="ECO:0007669"/>
    <property type="project" value="TreeGrafter"/>
</dbReference>
<dbReference type="InterPro" id="IPR011006">
    <property type="entry name" value="CheY-like_superfamily"/>
</dbReference>
<feature type="DNA-binding region" description="OmpR/PhoB-type" evidence="9">
    <location>
        <begin position="124"/>
        <end position="218"/>
    </location>
</feature>
<dbReference type="OrthoDB" id="9802426at2"/>
<dbReference type="RefSeq" id="WP_126010909.1">
    <property type="nucleotide sequence ID" value="NZ_CP032509.1"/>
</dbReference>
<dbReference type="InterPro" id="IPR036388">
    <property type="entry name" value="WH-like_DNA-bd_sf"/>
</dbReference>
<evidence type="ECO:0000256" key="2">
    <source>
        <dbReference type="ARBA" id="ARBA00022490"/>
    </source>
</evidence>
<evidence type="ECO:0000256" key="3">
    <source>
        <dbReference type="ARBA" id="ARBA00022553"/>
    </source>
</evidence>
<evidence type="ECO:0000256" key="9">
    <source>
        <dbReference type="PROSITE-ProRule" id="PRU01091"/>
    </source>
</evidence>
<dbReference type="EMBL" id="CP032509">
    <property type="protein sequence ID" value="AZN72588.1"/>
    <property type="molecule type" value="Genomic_DNA"/>
</dbReference>
<accession>A0A3S9B6K4</accession>
<dbReference type="Gene3D" id="1.10.10.10">
    <property type="entry name" value="Winged helix-like DNA-binding domain superfamily/Winged helix DNA-binding domain"/>
    <property type="match status" value="1"/>
</dbReference>
<evidence type="ECO:0000259" key="11">
    <source>
        <dbReference type="PROSITE" id="PS51755"/>
    </source>
</evidence>
<protein>
    <submittedName>
        <fullName evidence="12">DNA-binding response regulator</fullName>
    </submittedName>
</protein>
<reference evidence="12 13" key="1">
    <citation type="submission" date="2018-09" db="EMBL/GenBank/DDBJ databases">
        <title>Marinorhizobium profundi gen. nov., sp. nov., isolated from a deep-sea sediment sample from the New Britain Trench and proposal of Marinorhizobiaceae fam. nov. in the order Rhizobiales of the class Alphaproteobacteria.</title>
        <authorList>
            <person name="Cao J."/>
        </authorList>
    </citation>
    <scope>NUCLEOTIDE SEQUENCE [LARGE SCALE GENOMIC DNA]</scope>
    <source>
        <strain evidence="12 13">WS11</strain>
    </source>
</reference>
<sequence>MRILVVEDDPVLLDGLSAGLGLAGFTVDAVATCEDAYAALKAQSYGTVVLDLMLPDGSGLDVLSFLRQRKNATPVVLLTARDQVQDRIAGLDAGADDYVGKPFDLDELAARVRAAARRGAGHASGILEWCGVALDPARQTASFEGKPLSLTRREFGVLRALMERPGATVPKAMLEDSLYGWQEEVESNAVEVHVHNLRSKLGAGFIKTVRGLGYRLAEEGS</sequence>
<evidence type="ECO:0000256" key="4">
    <source>
        <dbReference type="ARBA" id="ARBA00023012"/>
    </source>
</evidence>
<dbReference type="SMART" id="SM00448">
    <property type="entry name" value="REC"/>
    <property type="match status" value="1"/>
</dbReference>
<dbReference type="PROSITE" id="PS51755">
    <property type="entry name" value="OMPR_PHOB"/>
    <property type="match status" value="1"/>
</dbReference>
<dbReference type="GO" id="GO:0032993">
    <property type="term" value="C:protein-DNA complex"/>
    <property type="evidence" value="ECO:0007669"/>
    <property type="project" value="TreeGrafter"/>
</dbReference>
<dbReference type="SUPFAM" id="SSF52172">
    <property type="entry name" value="CheY-like"/>
    <property type="match status" value="1"/>
</dbReference>
<dbReference type="Pfam" id="PF00486">
    <property type="entry name" value="Trans_reg_C"/>
    <property type="match status" value="1"/>
</dbReference>
<dbReference type="InterPro" id="IPR001789">
    <property type="entry name" value="Sig_transdc_resp-reg_receiver"/>
</dbReference>
<dbReference type="CDD" id="cd00383">
    <property type="entry name" value="trans_reg_C"/>
    <property type="match status" value="1"/>
</dbReference>
<keyword evidence="4" id="KW-0902">Two-component regulatory system</keyword>
<gene>
    <name evidence="12" type="ORF">D5400_16095</name>
</gene>
<keyword evidence="3 8" id="KW-0597">Phosphoprotein</keyword>
<feature type="domain" description="OmpR/PhoB-type" evidence="11">
    <location>
        <begin position="124"/>
        <end position="218"/>
    </location>
</feature>
<dbReference type="InterPro" id="IPR016032">
    <property type="entry name" value="Sig_transdc_resp-reg_C-effctor"/>
</dbReference>
<dbReference type="Pfam" id="PF00072">
    <property type="entry name" value="Response_reg"/>
    <property type="match status" value="1"/>
</dbReference>
<dbReference type="SMART" id="SM00862">
    <property type="entry name" value="Trans_reg_C"/>
    <property type="match status" value="1"/>
</dbReference>
<dbReference type="PANTHER" id="PTHR48111">
    <property type="entry name" value="REGULATOR OF RPOS"/>
    <property type="match status" value="1"/>
</dbReference>
<dbReference type="Gene3D" id="3.40.50.2300">
    <property type="match status" value="1"/>
</dbReference>
<keyword evidence="7" id="KW-0804">Transcription</keyword>
<dbReference type="PROSITE" id="PS50110">
    <property type="entry name" value="RESPONSE_REGULATORY"/>
    <property type="match status" value="1"/>
</dbReference>
<keyword evidence="5" id="KW-0805">Transcription regulation</keyword>
<comment type="subcellular location">
    <subcellularLocation>
        <location evidence="1">Cytoplasm</location>
    </subcellularLocation>
</comment>
<dbReference type="GO" id="GO:0000156">
    <property type="term" value="F:phosphorelay response regulator activity"/>
    <property type="evidence" value="ECO:0007669"/>
    <property type="project" value="TreeGrafter"/>
</dbReference>
<feature type="modified residue" description="4-aspartylphosphate" evidence="8">
    <location>
        <position position="51"/>
    </location>
</feature>
<keyword evidence="2" id="KW-0963">Cytoplasm</keyword>
<name>A0A3S9B6K4_9HYPH</name>
<dbReference type="KEGG" id="abaw:D5400_16095"/>
<dbReference type="GO" id="GO:0006355">
    <property type="term" value="P:regulation of DNA-templated transcription"/>
    <property type="evidence" value="ECO:0007669"/>
    <property type="project" value="InterPro"/>
</dbReference>
<dbReference type="CDD" id="cd17624">
    <property type="entry name" value="REC_OmpR_PmrA-like"/>
    <property type="match status" value="1"/>
</dbReference>
<dbReference type="InterPro" id="IPR039420">
    <property type="entry name" value="WalR-like"/>
</dbReference>
<dbReference type="SUPFAM" id="SSF46894">
    <property type="entry name" value="C-terminal effector domain of the bipartite response regulators"/>
    <property type="match status" value="1"/>
</dbReference>
<dbReference type="InterPro" id="IPR001867">
    <property type="entry name" value="OmpR/PhoB-type_DNA-bd"/>
</dbReference>
<evidence type="ECO:0000259" key="10">
    <source>
        <dbReference type="PROSITE" id="PS50110"/>
    </source>
</evidence>
<evidence type="ECO:0000256" key="8">
    <source>
        <dbReference type="PROSITE-ProRule" id="PRU00169"/>
    </source>
</evidence>
<proteinExistence type="predicted"/>
<dbReference type="Gene3D" id="6.10.250.690">
    <property type="match status" value="1"/>
</dbReference>
<dbReference type="GO" id="GO:0005829">
    <property type="term" value="C:cytosol"/>
    <property type="evidence" value="ECO:0007669"/>
    <property type="project" value="TreeGrafter"/>
</dbReference>
<evidence type="ECO:0000256" key="6">
    <source>
        <dbReference type="ARBA" id="ARBA00023125"/>
    </source>
</evidence>
<evidence type="ECO:0000313" key="12">
    <source>
        <dbReference type="EMBL" id="AZN72588.1"/>
    </source>
</evidence>
<keyword evidence="13" id="KW-1185">Reference proteome</keyword>
<dbReference type="AlphaFoldDB" id="A0A3S9B6K4"/>
<evidence type="ECO:0000256" key="7">
    <source>
        <dbReference type="ARBA" id="ARBA00023163"/>
    </source>
</evidence>
<evidence type="ECO:0000256" key="1">
    <source>
        <dbReference type="ARBA" id="ARBA00004496"/>
    </source>
</evidence>
<keyword evidence="6 9" id="KW-0238">DNA-binding</keyword>
<feature type="domain" description="Response regulatory" evidence="10">
    <location>
        <begin position="2"/>
        <end position="116"/>
    </location>
</feature>
<dbReference type="PANTHER" id="PTHR48111:SF35">
    <property type="entry name" value="TRANSCRIPTIONAL REGULATORY PROTEIN QSEB"/>
    <property type="match status" value="1"/>
</dbReference>